<keyword evidence="9 11" id="KW-0496">Mitochondrion</keyword>
<evidence type="ECO:0000256" key="11">
    <source>
        <dbReference type="HAMAP-Rule" id="MF_03193"/>
    </source>
</evidence>
<evidence type="ECO:0000256" key="9">
    <source>
        <dbReference type="ARBA" id="ARBA00023128"/>
    </source>
</evidence>
<dbReference type="EMBL" id="VDMD01000005">
    <property type="protein sequence ID" value="TRM65366.1"/>
    <property type="molecule type" value="Genomic_DNA"/>
</dbReference>
<comment type="pathway">
    <text evidence="11">Cofactor biosynthesis; ubiquinone biosynthesis.</text>
</comment>
<dbReference type="Gene3D" id="3.50.50.60">
    <property type="entry name" value="FAD/NAD(P)-binding domain"/>
    <property type="match status" value="2"/>
</dbReference>
<comment type="subunit">
    <text evidence="11">Component of a multi-subunit COQ enzyme complex, composed of at least COQ3, COQ4, COQ5, COQ6, COQ7 and COQ9.</text>
</comment>
<dbReference type="InterPro" id="IPR018168">
    <property type="entry name" value="Ubi_Hdrlase_CS"/>
</dbReference>
<evidence type="ECO:0000256" key="10">
    <source>
        <dbReference type="ARBA" id="ARBA00023136"/>
    </source>
</evidence>
<keyword evidence="6 11" id="KW-0274">FAD</keyword>
<evidence type="ECO:0000256" key="1">
    <source>
        <dbReference type="ARBA" id="ARBA00001974"/>
    </source>
</evidence>
<dbReference type="GO" id="GO:0120538">
    <property type="term" value="F:2-methoxy-6-polyprenolphenol 4-hydroxylase activity"/>
    <property type="evidence" value="ECO:0007669"/>
    <property type="project" value="UniProtKB-EC"/>
</dbReference>
<dbReference type="InterPro" id="IPR002938">
    <property type="entry name" value="FAD-bd"/>
</dbReference>
<comment type="subcellular location">
    <subcellularLocation>
        <location evidence="11">Mitochondrion inner membrane</location>
        <topology evidence="11">Peripheral membrane protein</topology>
        <orientation evidence="11">Matrix side</orientation>
    </subcellularLocation>
</comment>
<comment type="caution">
    <text evidence="13">The sequence shown here is derived from an EMBL/GenBank/DDBJ whole genome shotgun (WGS) entry which is preliminary data.</text>
</comment>
<keyword evidence="8 11" id="KW-0503">Monooxygenase</keyword>
<evidence type="ECO:0000256" key="6">
    <source>
        <dbReference type="ARBA" id="ARBA00022827"/>
    </source>
</evidence>
<keyword evidence="10 11" id="KW-0472">Membrane</keyword>
<dbReference type="STRING" id="97359.A0A550CKN6"/>
<evidence type="ECO:0000256" key="4">
    <source>
        <dbReference type="ARBA" id="ARBA00022688"/>
    </source>
</evidence>
<evidence type="ECO:0000256" key="8">
    <source>
        <dbReference type="ARBA" id="ARBA00023033"/>
    </source>
</evidence>
<dbReference type="SUPFAM" id="SSF51905">
    <property type="entry name" value="FAD/NAD(P)-binding domain"/>
    <property type="match status" value="1"/>
</dbReference>
<dbReference type="UniPathway" id="UPA00232"/>
<feature type="domain" description="FAD-binding" evidence="12">
    <location>
        <begin position="23"/>
        <end position="294"/>
    </location>
</feature>
<dbReference type="GO" id="GO:0016712">
    <property type="term" value="F:oxidoreductase activity, acting on paired donors, with incorporation or reduction of molecular oxygen, reduced flavin or flavoprotein as one donor, and incorporation of one atom of oxygen"/>
    <property type="evidence" value="ECO:0007669"/>
    <property type="project" value="UniProtKB-UniRule"/>
</dbReference>
<dbReference type="NCBIfam" id="TIGR01988">
    <property type="entry name" value="Ubi-OHases"/>
    <property type="match status" value="1"/>
</dbReference>
<evidence type="ECO:0000259" key="12">
    <source>
        <dbReference type="Pfam" id="PF01494"/>
    </source>
</evidence>
<dbReference type="EC" id="1.14.15.46" evidence="11"/>
<comment type="cofactor">
    <cofactor evidence="1 11">
        <name>FAD</name>
        <dbReference type="ChEBI" id="CHEBI:57692"/>
    </cofactor>
</comment>
<keyword evidence="7 11" id="KW-0560">Oxidoreductase</keyword>
<evidence type="ECO:0000256" key="2">
    <source>
        <dbReference type="ARBA" id="ARBA00005349"/>
    </source>
</evidence>
<keyword evidence="3 11" id="KW-0285">Flavoprotein</keyword>
<reference evidence="13 14" key="1">
    <citation type="journal article" date="2019" name="New Phytol.">
        <title>Comparative genomics reveals unique wood-decay strategies and fruiting body development in the Schizophyllaceae.</title>
        <authorList>
            <person name="Almasi E."/>
            <person name="Sahu N."/>
            <person name="Krizsan K."/>
            <person name="Balint B."/>
            <person name="Kovacs G.M."/>
            <person name="Kiss B."/>
            <person name="Cseklye J."/>
            <person name="Drula E."/>
            <person name="Henrissat B."/>
            <person name="Nagy I."/>
            <person name="Chovatia M."/>
            <person name="Adam C."/>
            <person name="LaButti K."/>
            <person name="Lipzen A."/>
            <person name="Riley R."/>
            <person name="Grigoriev I.V."/>
            <person name="Nagy L.G."/>
        </authorList>
    </citation>
    <scope>NUCLEOTIDE SEQUENCE [LARGE SCALE GENOMIC DNA]</scope>
    <source>
        <strain evidence="13 14">NL-1724</strain>
    </source>
</reference>
<gene>
    <name evidence="11" type="primary">COQ6</name>
    <name evidence="13" type="ORF">BD626DRAFT_488535</name>
</gene>
<dbReference type="PANTHER" id="PTHR43876">
    <property type="entry name" value="UBIQUINONE BIOSYNTHESIS MONOOXYGENASE COQ6, MITOCHONDRIAL"/>
    <property type="match status" value="1"/>
</dbReference>
<dbReference type="OrthoDB" id="683240at2759"/>
<evidence type="ECO:0000313" key="14">
    <source>
        <dbReference type="Proteomes" id="UP000320762"/>
    </source>
</evidence>
<dbReference type="InterPro" id="IPR000689">
    <property type="entry name" value="UbQ_mOase_COQ6"/>
</dbReference>
<keyword evidence="14" id="KW-1185">Reference proteome</keyword>
<dbReference type="GO" id="GO:0031314">
    <property type="term" value="C:extrinsic component of mitochondrial inner membrane"/>
    <property type="evidence" value="ECO:0007669"/>
    <property type="project" value="UniProtKB-UniRule"/>
</dbReference>
<evidence type="ECO:0000256" key="7">
    <source>
        <dbReference type="ARBA" id="ARBA00023002"/>
    </source>
</evidence>
<protein>
    <recommendedName>
        <fullName evidence="11">Ubiquinone biosynthesis monooxygenase COQ6, mitochondrial</fullName>
        <ecNumber evidence="11">1.14.15.45</ecNumber>
    </recommendedName>
    <alternativeName>
        <fullName evidence="11">2-methoxy-6-polyprenolphenol 4-hydroxylase</fullName>
        <ecNumber evidence="11">1.14.15.46</ecNumber>
    </alternativeName>
</protein>
<dbReference type="FunFam" id="3.50.50.60:FF:000021">
    <property type="entry name" value="Ubiquinone biosynthesis monooxygenase COQ6"/>
    <property type="match status" value="1"/>
</dbReference>
<comment type="catalytic activity">
    <reaction evidence="11">
        <text>a 2-methoxy-6-(all-trans-polyprenyl)phenol + 2 reduced [2Fe-2S]-[ferredoxin] + O2 + 2 H(+) = a 2-methoxy-6-(all-trans-polyprenyl)benzene-1,4-diol + 2 oxidized [2Fe-2S]-[ferredoxin] + H2O</text>
        <dbReference type="Rhea" id="RHEA:81183"/>
        <dbReference type="Rhea" id="RHEA-COMP:9551"/>
        <dbReference type="Rhea" id="RHEA-COMP:10000"/>
        <dbReference type="Rhea" id="RHEA-COMP:10001"/>
        <dbReference type="Rhea" id="RHEA-COMP:10858"/>
        <dbReference type="ChEBI" id="CHEBI:15377"/>
        <dbReference type="ChEBI" id="CHEBI:15378"/>
        <dbReference type="ChEBI" id="CHEBI:15379"/>
        <dbReference type="ChEBI" id="CHEBI:33737"/>
        <dbReference type="ChEBI" id="CHEBI:33738"/>
        <dbReference type="ChEBI" id="CHEBI:62731"/>
        <dbReference type="ChEBI" id="CHEBI:84166"/>
        <dbReference type="EC" id="1.14.15.46"/>
    </reaction>
</comment>
<dbReference type="AlphaFoldDB" id="A0A550CKN6"/>
<comment type="catalytic activity">
    <reaction evidence="11">
        <text>a 4-hydroxy-3-(all-trans-polyprenyl)benzoate + 2 reduced [2Fe-2S]-[ferredoxin] + O2 + 2 H(+) = a 3,4-dihydroxy-5-(all-trans-polyprenyl)benzoate + 2 oxidized [2Fe-2S]-[ferredoxin] + H2O</text>
        <dbReference type="Rhea" id="RHEA:81195"/>
        <dbReference type="Rhea" id="RHEA-COMP:9514"/>
        <dbReference type="Rhea" id="RHEA-COMP:10000"/>
        <dbReference type="Rhea" id="RHEA-COMP:10001"/>
        <dbReference type="Rhea" id="RHEA-COMP:10930"/>
        <dbReference type="ChEBI" id="CHEBI:15377"/>
        <dbReference type="ChEBI" id="CHEBI:15378"/>
        <dbReference type="ChEBI" id="CHEBI:15379"/>
        <dbReference type="ChEBI" id="CHEBI:33737"/>
        <dbReference type="ChEBI" id="CHEBI:33738"/>
        <dbReference type="ChEBI" id="CHEBI:64694"/>
        <dbReference type="ChEBI" id="CHEBI:78396"/>
        <dbReference type="EC" id="1.14.15.45"/>
    </reaction>
</comment>
<dbReference type="Pfam" id="PF01494">
    <property type="entry name" value="FAD_binding_3"/>
    <property type="match status" value="2"/>
</dbReference>
<comment type="similarity">
    <text evidence="2 11">Belongs to the UbiH/COQ6 family.</text>
</comment>
<sequence>MSLTRQSRPCNIRRASSLAPEHSDVVIVGGGPAGLALASALGSSRHVREKLHITLVEAGDLSKVRDWSQAEGFSNRCVSLTNESTRFLRDIGAWSHVDTQRACPVEELQVWDGISDARIRFSVTDLYDNARECDLQGMSRIVENLNLQRGLLRHLNTIPGVQLIDKTKVQTITPDNGPTGSWPVLHLDNGRSIRARLLIGADGINSPVRNYAGIDTFGWSYDTQAIVATLRHPPRGAYQPPNTTGYQRFLPTGPIAFLPLSPTASSLVWSTRPHFATALTKGDPEVLRHMINAAFRLPSLSMVYLNNRVVEAFDAGSPLTPSQVLEDVAWRERSHAIDQHSAYSSALTNSEGMPPSDAEMLPPAVTEIQAGTVASFPLIFRHAQAYLGEEQGARTVLVGDAAHRVHPLAGQGLNLGLGDVACLARVIENALACGGDIGSYTSLLPYAQERYFENHKLMSAMDKLHKLYTTDLAPVVWARSVGVEVLNELDTVKAAMMIQAGSSPKPKRAEEGPAATAWGAAATGLESLATAVGVARMVGGGLPGMVSAGLQGVLKSFGPKQ</sequence>
<dbReference type="HAMAP" id="MF_03193">
    <property type="entry name" value="COQ6_monooxygenase"/>
    <property type="match status" value="1"/>
</dbReference>
<dbReference type="InterPro" id="IPR051205">
    <property type="entry name" value="UbiH/COQ6_monooxygenase"/>
</dbReference>
<dbReference type="InterPro" id="IPR010971">
    <property type="entry name" value="UbiH/COQ6"/>
</dbReference>
<dbReference type="PANTHER" id="PTHR43876:SF7">
    <property type="entry name" value="UBIQUINONE BIOSYNTHESIS MONOOXYGENASE COQ6, MITOCHONDRIAL"/>
    <property type="match status" value="1"/>
</dbReference>
<dbReference type="PRINTS" id="PR00420">
    <property type="entry name" value="RNGMNOXGNASE"/>
</dbReference>
<accession>A0A550CKN6</accession>
<feature type="domain" description="FAD-binding" evidence="12">
    <location>
        <begin position="379"/>
        <end position="431"/>
    </location>
</feature>
<comment type="function">
    <text evidence="11">FAD-dependent monooxygenase required for two non-consecutive steps during ubiquinone biosynthesis. Required for the C5-ring hydroxylation during ubiquinone biosynthesis by catalyzing the hydroxylation of 4-hydroxy-3-(all-trans-polyprenyl)benzoic acid to 3,4-dihydroxy-5-(all-trans-polyprenyl)benzoic acid. Also acts downstream of coq4, for the C1-hydroxylation during ubiquinone biosynthesis by catalyzing the hydroxylation of 2-methoxy-6-(all-trans-polyprenyl)phenol to 2-methoxy-6-(all-trans-polyprenyl)benzene-1,4-diol. The electrons required for the hydroxylation reaction are funneled indirectly to coq6 from NADPH via a ferredoxin/ferredoxin reductase system.</text>
</comment>
<keyword evidence="4 11" id="KW-0831">Ubiquinone biosynthesis</keyword>
<evidence type="ECO:0000256" key="5">
    <source>
        <dbReference type="ARBA" id="ARBA00022792"/>
    </source>
</evidence>
<dbReference type="PROSITE" id="PS01304">
    <property type="entry name" value="UBIH"/>
    <property type="match status" value="1"/>
</dbReference>
<dbReference type="EC" id="1.14.15.45" evidence="11"/>
<dbReference type="GO" id="GO:0071949">
    <property type="term" value="F:FAD binding"/>
    <property type="evidence" value="ECO:0007669"/>
    <property type="project" value="InterPro"/>
</dbReference>
<dbReference type="Proteomes" id="UP000320762">
    <property type="component" value="Unassembled WGS sequence"/>
</dbReference>
<dbReference type="InterPro" id="IPR036188">
    <property type="entry name" value="FAD/NAD-bd_sf"/>
</dbReference>
<dbReference type="GO" id="GO:0106364">
    <property type="term" value="F:4-hydroxy-3-all-trans-polyprenylbenzoate oxygenase activity"/>
    <property type="evidence" value="ECO:0007669"/>
    <property type="project" value="UniProtKB-EC"/>
</dbReference>
<organism evidence="13 14">
    <name type="scientific">Schizophyllum amplum</name>
    <dbReference type="NCBI Taxonomy" id="97359"/>
    <lineage>
        <taxon>Eukaryota</taxon>
        <taxon>Fungi</taxon>
        <taxon>Dikarya</taxon>
        <taxon>Basidiomycota</taxon>
        <taxon>Agaricomycotina</taxon>
        <taxon>Agaricomycetes</taxon>
        <taxon>Agaricomycetidae</taxon>
        <taxon>Agaricales</taxon>
        <taxon>Schizophyllaceae</taxon>
        <taxon>Schizophyllum</taxon>
    </lineage>
</organism>
<proteinExistence type="inferred from homology"/>
<evidence type="ECO:0000313" key="13">
    <source>
        <dbReference type="EMBL" id="TRM65366.1"/>
    </source>
</evidence>
<keyword evidence="5 11" id="KW-0999">Mitochondrion inner membrane</keyword>
<name>A0A550CKN6_9AGAR</name>
<evidence type="ECO:0000256" key="3">
    <source>
        <dbReference type="ARBA" id="ARBA00022630"/>
    </source>
</evidence>